<feature type="transmembrane region" description="Helical" evidence="8">
    <location>
        <begin position="473"/>
        <end position="493"/>
    </location>
</feature>
<keyword evidence="5 8" id="KW-1133">Transmembrane helix</keyword>
<dbReference type="PROSITE" id="PS00217">
    <property type="entry name" value="SUGAR_TRANSPORT_2"/>
    <property type="match status" value="1"/>
</dbReference>
<evidence type="ECO:0000256" key="8">
    <source>
        <dbReference type="SAM" id="Phobius"/>
    </source>
</evidence>
<dbReference type="PRINTS" id="PR00171">
    <property type="entry name" value="SUGRTRNSPORT"/>
</dbReference>
<name>A0AAV9IDN0_9RHOD</name>
<dbReference type="GO" id="GO:0016020">
    <property type="term" value="C:membrane"/>
    <property type="evidence" value="ECO:0007669"/>
    <property type="project" value="UniProtKB-SubCell"/>
</dbReference>
<feature type="transmembrane region" description="Helical" evidence="8">
    <location>
        <begin position="191"/>
        <end position="213"/>
    </location>
</feature>
<evidence type="ECO:0000313" key="10">
    <source>
        <dbReference type="EMBL" id="KAK4525485.1"/>
    </source>
</evidence>
<feature type="transmembrane region" description="Helical" evidence="8">
    <location>
        <begin position="102"/>
        <end position="122"/>
    </location>
</feature>
<evidence type="ECO:0000256" key="3">
    <source>
        <dbReference type="ARBA" id="ARBA00022448"/>
    </source>
</evidence>
<accession>A0AAV9IDN0</accession>
<feature type="transmembrane region" description="Helical" evidence="8">
    <location>
        <begin position="61"/>
        <end position="90"/>
    </location>
</feature>
<protein>
    <recommendedName>
        <fullName evidence="9">Major facilitator superfamily (MFS) profile domain-containing protein</fullName>
    </recommendedName>
</protein>
<feature type="transmembrane region" description="Helical" evidence="8">
    <location>
        <begin position="345"/>
        <end position="366"/>
    </location>
</feature>
<evidence type="ECO:0000313" key="11">
    <source>
        <dbReference type="Proteomes" id="UP001300502"/>
    </source>
</evidence>
<gene>
    <name evidence="10" type="ORF">GAYE_SCF13G3393</name>
</gene>
<dbReference type="InterPro" id="IPR005829">
    <property type="entry name" value="Sugar_transporter_CS"/>
</dbReference>
<evidence type="ECO:0000256" key="2">
    <source>
        <dbReference type="ARBA" id="ARBA00010992"/>
    </source>
</evidence>
<dbReference type="Gene3D" id="1.20.1250.20">
    <property type="entry name" value="MFS general substrate transporter like domains"/>
    <property type="match status" value="1"/>
</dbReference>
<keyword evidence="11" id="KW-1185">Reference proteome</keyword>
<dbReference type="InterPro" id="IPR036259">
    <property type="entry name" value="MFS_trans_sf"/>
</dbReference>
<evidence type="ECO:0000256" key="5">
    <source>
        <dbReference type="ARBA" id="ARBA00022989"/>
    </source>
</evidence>
<dbReference type="PANTHER" id="PTHR48020">
    <property type="entry name" value="PROTON MYO-INOSITOL COTRANSPORTER"/>
    <property type="match status" value="1"/>
</dbReference>
<evidence type="ECO:0000256" key="4">
    <source>
        <dbReference type="ARBA" id="ARBA00022692"/>
    </source>
</evidence>
<keyword evidence="4 8" id="KW-0812">Transmembrane</keyword>
<dbReference type="PROSITE" id="PS50850">
    <property type="entry name" value="MFS"/>
    <property type="match status" value="1"/>
</dbReference>
<comment type="subcellular location">
    <subcellularLocation>
        <location evidence="1">Membrane</location>
        <topology evidence="1">Multi-pass membrane protein</topology>
    </subcellularLocation>
</comment>
<dbReference type="PANTHER" id="PTHR48020:SF9">
    <property type="entry name" value="MAJOR FACILITATOR SUPERFAMILY (MFS) PROFILE DOMAIN-CONTAINING PROTEIN"/>
    <property type="match status" value="1"/>
</dbReference>
<organism evidence="10 11">
    <name type="scientific">Galdieria yellowstonensis</name>
    <dbReference type="NCBI Taxonomy" id="3028027"/>
    <lineage>
        <taxon>Eukaryota</taxon>
        <taxon>Rhodophyta</taxon>
        <taxon>Bangiophyceae</taxon>
        <taxon>Galdieriales</taxon>
        <taxon>Galdieriaceae</taxon>
        <taxon>Galdieria</taxon>
    </lineage>
</organism>
<dbReference type="SUPFAM" id="SSF103473">
    <property type="entry name" value="MFS general substrate transporter"/>
    <property type="match status" value="1"/>
</dbReference>
<dbReference type="InterPro" id="IPR005828">
    <property type="entry name" value="MFS_sugar_transport-like"/>
</dbReference>
<sequence length="541" mass="60276">MELLDTLNAEEKKSKEVATVSTDEAFLEEADKEEESLLKEQIPHVYQSSWFLGYFKPQPVVFQWILTIFASIGGVLFGVDQSLISAVLLYMPQDLHLTSSQVSMVVGFPALGALVGSAIVPACNLATGRKGSLIITTILYTVGAILEADSHGFGTMLAGRMVIGVALGLEGGTVPMYIAECASRKKRGSLISIYQFMLQVGILLGYVVDAMFVNVSGNWRFMLGSSLFFSTLLGVGTVILPESPRWLVLTDRVTIAYSMWSKTKDLSQTDERKEFFEMKRKVLREHEESKKRSVWLDLFRIRRNFRAVFLGVMLMIIQEFSGINAISYYMGTLLHRSGFSSLDSVYWSMLPGFCGILGTLPPVLFMDRLGRRMMILAPMSVVIISLALCGFSFLISKENVSGRTALYMLGVCIYELFWSQGLGPVPWVILGEAFPAYLRNHGMAVGDFVTFVGNFITTYWFSDMAAAMTETGVFAGFFGGITFLGLLYCLLLMPETKDKTLEQLDEVFEMPTRELVIKNIESSKTAMNDLLHFRFGKALGW</sequence>
<evidence type="ECO:0000256" key="7">
    <source>
        <dbReference type="RuleBase" id="RU003346"/>
    </source>
</evidence>
<dbReference type="InterPro" id="IPR050814">
    <property type="entry name" value="Myo-inositol_Transporter"/>
</dbReference>
<keyword evidence="6 8" id="KW-0472">Membrane</keyword>
<feature type="domain" description="Major facilitator superfamily (MFS) profile" evidence="9">
    <location>
        <begin position="66"/>
        <end position="497"/>
    </location>
</feature>
<feature type="transmembrane region" description="Helical" evidence="8">
    <location>
        <begin position="157"/>
        <end position="179"/>
    </location>
</feature>
<evidence type="ECO:0000256" key="6">
    <source>
        <dbReference type="ARBA" id="ARBA00023136"/>
    </source>
</evidence>
<dbReference type="EMBL" id="JANCYU010000031">
    <property type="protein sequence ID" value="KAK4525485.1"/>
    <property type="molecule type" value="Genomic_DNA"/>
</dbReference>
<dbReference type="InterPro" id="IPR003663">
    <property type="entry name" value="Sugar/inositol_transpt"/>
</dbReference>
<feature type="transmembrane region" description="Helical" evidence="8">
    <location>
        <begin position="442"/>
        <end position="461"/>
    </location>
</feature>
<dbReference type="NCBIfam" id="TIGR00879">
    <property type="entry name" value="SP"/>
    <property type="match status" value="1"/>
</dbReference>
<dbReference type="FunFam" id="1.20.1250.20:FF:000134">
    <property type="entry name" value="MFS sugar transporter protein"/>
    <property type="match status" value="1"/>
</dbReference>
<feature type="transmembrane region" description="Helical" evidence="8">
    <location>
        <begin position="219"/>
        <end position="240"/>
    </location>
</feature>
<feature type="transmembrane region" description="Helical" evidence="8">
    <location>
        <begin position="307"/>
        <end position="330"/>
    </location>
</feature>
<dbReference type="Pfam" id="PF00083">
    <property type="entry name" value="Sugar_tr"/>
    <property type="match status" value="1"/>
</dbReference>
<feature type="transmembrane region" description="Helical" evidence="8">
    <location>
        <begin position="373"/>
        <end position="395"/>
    </location>
</feature>
<evidence type="ECO:0000259" key="9">
    <source>
        <dbReference type="PROSITE" id="PS50850"/>
    </source>
</evidence>
<dbReference type="GO" id="GO:0022857">
    <property type="term" value="F:transmembrane transporter activity"/>
    <property type="evidence" value="ECO:0007669"/>
    <property type="project" value="InterPro"/>
</dbReference>
<keyword evidence="3 7" id="KW-0813">Transport</keyword>
<dbReference type="InterPro" id="IPR020846">
    <property type="entry name" value="MFS_dom"/>
</dbReference>
<reference evidence="10 11" key="1">
    <citation type="submission" date="2022-07" db="EMBL/GenBank/DDBJ databases">
        <title>Genome-wide signatures of adaptation to extreme environments.</title>
        <authorList>
            <person name="Cho C.H."/>
            <person name="Yoon H.S."/>
        </authorList>
    </citation>
    <scope>NUCLEOTIDE SEQUENCE [LARGE SCALE GENOMIC DNA]</scope>
    <source>
        <strain evidence="10 11">108.79 E11</strain>
    </source>
</reference>
<evidence type="ECO:0000256" key="1">
    <source>
        <dbReference type="ARBA" id="ARBA00004141"/>
    </source>
</evidence>
<comment type="caution">
    <text evidence="10">The sequence shown here is derived from an EMBL/GenBank/DDBJ whole genome shotgun (WGS) entry which is preliminary data.</text>
</comment>
<feature type="transmembrane region" description="Helical" evidence="8">
    <location>
        <begin position="407"/>
        <end position="430"/>
    </location>
</feature>
<dbReference type="Proteomes" id="UP001300502">
    <property type="component" value="Unassembled WGS sequence"/>
</dbReference>
<comment type="similarity">
    <text evidence="2 7">Belongs to the major facilitator superfamily. Sugar transporter (TC 2.A.1.1) family.</text>
</comment>
<dbReference type="AlphaFoldDB" id="A0AAV9IDN0"/>
<proteinExistence type="inferred from homology"/>